<reference evidence="1" key="1">
    <citation type="submission" date="2019-05" db="EMBL/GenBank/DDBJ databases">
        <title>Annotation for the trematode Paragonimus heterotremus.</title>
        <authorList>
            <person name="Choi Y.-J."/>
        </authorList>
    </citation>
    <scope>NUCLEOTIDE SEQUENCE</scope>
    <source>
        <strain evidence="1">LC</strain>
    </source>
</reference>
<sequence>MMKEKQKCMNTPHYVSIAYSQRFIQRRVYLAPILKGSDQQSQQPEGIRIGHLQSGLWVLTVWKIEDVGFGTSGGFKYAHL</sequence>
<dbReference type="EMBL" id="LUCH01018561">
    <property type="protein sequence ID" value="KAF5394434.1"/>
    <property type="molecule type" value="Genomic_DNA"/>
</dbReference>
<gene>
    <name evidence="1" type="ORF">PHET_11557</name>
</gene>
<comment type="caution">
    <text evidence="1">The sequence shown here is derived from an EMBL/GenBank/DDBJ whole genome shotgun (WGS) entry which is preliminary data.</text>
</comment>
<proteinExistence type="predicted"/>
<evidence type="ECO:0000313" key="2">
    <source>
        <dbReference type="Proteomes" id="UP000748531"/>
    </source>
</evidence>
<name>A0A8J4WCL5_9TREM</name>
<keyword evidence="2" id="KW-1185">Reference proteome</keyword>
<evidence type="ECO:0000313" key="1">
    <source>
        <dbReference type="EMBL" id="KAF5394434.1"/>
    </source>
</evidence>
<dbReference type="AlphaFoldDB" id="A0A8J4WCL5"/>
<accession>A0A8J4WCL5</accession>
<dbReference type="Proteomes" id="UP000748531">
    <property type="component" value="Unassembled WGS sequence"/>
</dbReference>
<organism evidence="1 2">
    <name type="scientific">Paragonimus heterotremus</name>
    <dbReference type="NCBI Taxonomy" id="100268"/>
    <lineage>
        <taxon>Eukaryota</taxon>
        <taxon>Metazoa</taxon>
        <taxon>Spiralia</taxon>
        <taxon>Lophotrochozoa</taxon>
        <taxon>Platyhelminthes</taxon>
        <taxon>Trematoda</taxon>
        <taxon>Digenea</taxon>
        <taxon>Plagiorchiida</taxon>
        <taxon>Troglotremata</taxon>
        <taxon>Troglotrematidae</taxon>
        <taxon>Paragonimus</taxon>
    </lineage>
</organism>
<protein>
    <submittedName>
        <fullName evidence="1">Uncharacterized protein</fullName>
    </submittedName>
</protein>